<evidence type="ECO:0000313" key="2">
    <source>
        <dbReference type="Proteomes" id="UP000589716"/>
    </source>
</evidence>
<comment type="caution">
    <text evidence="1">The sequence shown here is derived from an EMBL/GenBank/DDBJ whole genome shotgun (WGS) entry which is preliminary data.</text>
</comment>
<proteinExistence type="predicted"/>
<dbReference type="EMBL" id="JACCKX010000001">
    <property type="protein sequence ID" value="NZA01149.1"/>
    <property type="molecule type" value="Genomic_DNA"/>
</dbReference>
<dbReference type="RefSeq" id="WP_180549655.1">
    <property type="nucleotide sequence ID" value="NZ_JACCKX010000001.1"/>
</dbReference>
<accession>A0A853IXP1</accession>
<keyword evidence="2" id="KW-1185">Reference proteome</keyword>
<dbReference type="Proteomes" id="UP000589716">
    <property type="component" value="Unassembled WGS sequence"/>
</dbReference>
<reference evidence="1 2" key="1">
    <citation type="submission" date="2020-07" db="EMBL/GenBank/DDBJ databases">
        <authorList>
            <person name="Maaloum M."/>
        </authorList>
    </citation>
    <scope>NUCLEOTIDE SEQUENCE [LARGE SCALE GENOMIC DNA]</scope>
    <source>
        <strain evidence="1 2">GCS-AN-3</strain>
    </source>
</reference>
<evidence type="ECO:0000313" key="1">
    <source>
        <dbReference type="EMBL" id="NZA01149.1"/>
    </source>
</evidence>
<dbReference type="AlphaFoldDB" id="A0A853IXP1"/>
<sequence length="225" mass="26009">MEESERSFGLQEARIALLLDLEQYAEKYFDMSLEELALIKTFALDRGDPQESKVLRKIQLREEPKDAFVDLRRDLKTAYTILQEATRLLDEDENGRALRCLIDAAQFVGRVAAYERIENFASITKKRSAKNRSNAVSKKNSELKSYIVIKIERLPLEQKKSLSMALKQLGPEIEKYASSIGVEPSWGDDSLVRERLKDWRKRDPEFKERIDAALRKEMPSNLLPS</sequence>
<protein>
    <submittedName>
        <fullName evidence="1">Uncharacterized protein</fullName>
    </submittedName>
</protein>
<name>A0A853IXP1_9BURK</name>
<gene>
    <name evidence="1" type="ORF">H0I39_04090</name>
</gene>
<organism evidence="1 2">
    <name type="scientific">Ottowia beijingensis</name>
    <dbReference type="NCBI Taxonomy" id="1207057"/>
    <lineage>
        <taxon>Bacteria</taxon>
        <taxon>Pseudomonadati</taxon>
        <taxon>Pseudomonadota</taxon>
        <taxon>Betaproteobacteria</taxon>
        <taxon>Burkholderiales</taxon>
        <taxon>Comamonadaceae</taxon>
        <taxon>Ottowia</taxon>
    </lineage>
</organism>